<comment type="similarity">
    <text evidence="2">Belongs to the KptA/TPT1 family.</text>
</comment>
<evidence type="ECO:0000256" key="4">
    <source>
        <dbReference type="ARBA" id="ARBA00022679"/>
    </source>
</evidence>
<organism evidence="8 9">
    <name type="scientific">Candolleomyces eurysporus</name>
    <dbReference type="NCBI Taxonomy" id="2828524"/>
    <lineage>
        <taxon>Eukaryota</taxon>
        <taxon>Fungi</taxon>
        <taxon>Dikarya</taxon>
        <taxon>Basidiomycota</taxon>
        <taxon>Agaricomycotina</taxon>
        <taxon>Agaricomycetes</taxon>
        <taxon>Agaricomycetidae</taxon>
        <taxon>Agaricales</taxon>
        <taxon>Agaricineae</taxon>
        <taxon>Psathyrellaceae</taxon>
        <taxon>Candolleomyces</taxon>
    </lineage>
</organism>
<comment type="caution">
    <text evidence="8">The sequence shown here is derived from an EMBL/GenBank/DDBJ whole genome shotgun (WGS) entry which is preliminary data.</text>
</comment>
<dbReference type="EMBL" id="JANBPK010001658">
    <property type="protein sequence ID" value="KAJ2921171.1"/>
    <property type="molecule type" value="Genomic_DNA"/>
</dbReference>
<feature type="compositionally biased region" description="Basic and acidic residues" evidence="7">
    <location>
        <begin position="26"/>
        <end position="35"/>
    </location>
</feature>
<name>A0A9W8M8G6_9AGAR</name>
<feature type="compositionally biased region" description="Polar residues" evidence="7">
    <location>
        <begin position="281"/>
        <end position="290"/>
    </location>
</feature>
<evidence type="ECO:0000313" key="8">
    <source>
        <dbReference type="EMBL" id="KAJ2921171.1"/>
    </source>
</evidence>
<comment type="function">
    <text evidence="1">Catalyzes the last step of tRNA splicing, the transfer of the splice junction 2'-phosphate from ligated tRNA to NAD to produce ADP-ribose 1''-2'' cyclic phosphate.</text>
</comment>
<evidence type="ECO:0000256" key="2">
    <source>
        <dbReference type="ARBA" id="ARBA00009836"/>
    </source>
</evidence>
<dbReference type="Gene3D" id="1.10.10.970">
    <property type="entry name" value="RNA 2'-phosphotransferase, Tpt1/KptA family, N-terminal domain"/>
    <property type="match status" value="1"/>
</dbReference>
<dbReference type="Gene3D" id="3.20.170.30">
    <property type="match status" value="1"/>
</dbReference>
<reference evidence="8" key="1">
    <citation type="submission" date="2022-06" db="EMBL/GenBank/DDBJ databases">
        <title>Genome Sequence of Candolleomyces eurysporus.</title>
        <authorList>
            <person name="Buettner E."/>
        </authorList>
    </citation>
    <scope>NUCLEOTIDE SEQUENCE</scope>
    <source>
        <strain evidence="8">VTCC 930004</strain>
    </source>
</reference>
<proteinExistence type="inferred from homology"/>
<evidence type="ECO:0000256" key="1">
    <source>
        <dbReference type="ARBA" id="ARBA00003343"/>
    </source>
</evidence>
<sequence>MSEAREFQKSKGKGKGRPPPKSTKLRGLDRDDPDTRVSKTLTWLLRHAAANEGLAIREDGYVRVDELLTHPKLKGLLDIEKVQAIVKADEKKRYDLRFEASAEEPTTVLADSIPDSATAVAAQASEEQKGLWWIKANQGHSMKTVKLELKPISSLEDIPSRIALHGTTENAWRSIEKQGLSKMKRNHIHLAQGVSKENAISGLRRSAQILIFIDISKALSSGIKFFLSDNGVVLTEGDASGFLKPEFFSRVENRLRAPLAGWEGSGPIDSKAVEAPVSTVGEPSSSSTAGTPEKNGASHWRKLLKVSQ</sequence>
<dbReference type="GO" id="GO:0000215">
    <property type="term" value="F:tRNA 2'-phosphotransferase activity"/>
    <property type="evidence" value="ECO:0007669"/>
    <property type="project" value="UniProtKB-EC"/>
</dbReference>
<dbReference type="Proteomes" id="UP001140091">
    <property type="component" value="Unassembled WGS sequence"/>
</dbReference>
<feature type="region of interest" description="Disordered" evidence="7">
    <location>
        <begin position="1"/>
        <end position="35"/>
    </location>
</feature>
<keyword evidence="9" id="KW-1185">Reference proteome</keyword>
<feature type="region of interest" description="Disordered" evidence="7">
    <location>
        <begin position="265"/>
        <end position="298"/>
    </location>
</feature>
<dbReference type="SUPFAM" id="SSF56399">
    <property type="entry name" value="ADP-ribosylation"/>
    <property type="match status" value="1"/>
</dbReference>
<dbReference type="EC" id="2.7.1.160" evidence="3"/>
<keyword evidence="4" id="KW-0808">Transferase</keyword>
<dbReference type="PANTHER" id="PTHR12684">
    <property type="entry name" value="PUTATIVE PHOSPHOTRANSFERASE"/>
    <property type="match status" value="1"/>
</dbReference>
<dbReference type="GO" id="GO:0006388">
    <property type="term" value="P:tRNA splicing, via endonucleolytic cleavage and ligation"/>
    <property type="evidence" value="ECO:0007669"/>
    <property type="project" value="TreeGrafter"/>
</dbReference>
<accession>A0A9W8M8G6</accession>
<dbReference type="AlphaFoldDB" id="A0A9W8M8G6"/>
<evidence type="ECO:0000256" key="6">
    <source>
        <dbReference type="ARBA" id="ARBA00047949"/>
    </source>
</evidence>
<evidence type="ECO:0000256" key="7">
    <source>
        <dbReference type="SAM" id="MobiDB-lite"/>
    </source>
</evidence>
<dbReference type="InterPro" id="IPR002745">
    <property type="entry name" value="Ptrans_KptA/Tpt1"/>
</dbReference>
<dbReference type="PANTHER" id="PTHR12684:SF2">
    <property type="entry name" value="TRNA 2'-PHOSPHOTRANSFERASE 1"/>
    <property type="match status" value="1"/>
</dbReference>
<dbReference type="InterPro" id="IPR042080">
    <property type="entry name" value="RNA_2'-PTrans_N"/>
</dbReference>
<keyword evidence="5" id="KW-0520">NAD</keyword>
<dbReference type="OrthoDB" id="419694at2759"/>
<feature type="non-terminal residue" evidence="8">
    <location>
        <position position="1"/>
    </location>
</feature>
<comment type="catalytic activity">
    <reaction evidence="6">
        <text>2'-phospho-[ligated tRNA] + NAD(+) = mature tRNA + ADP-alpha-D-ribose 1'',2''-cyclic phosphate + nicotinamide</text>
        <dbReference type="Rhea" id="RHEA:23324"/>
        <dbReference type="Rhea" id="RHEA-COMP:11106"/>
        <dbReference type="Rhea" id="RHEA-COMP:11107"/>
        <dbReference type="ChEBI" id="CHEBI:17154"/>
        <dbReference type="ChEBI" id="CHEBI:57540"/>
        <dbReference type="ChEBI" id="CHEBI:76596"/>
        <dbReference type="ChEBI" id="CHEBI:82883"/>
        <dbReference type="ChEBI" id="CHEBI:85027"/>
        <dbReference type="EC" id="2.7.1.160"/>
    </reaction>
</comment>
<evidence type="ECO:0000256" key="3">
    <source>
        <dbReference type="ARBA" id="ARBA00012007"/>
    </source>
</evidence>
<evidence type="ECO:0000256" key="5">
    <source>
        <dbReference type="ARBA" id="ARBA00023027"/>
    </source>
</evidence>
<dbReference type="Pfam" id="PF01885">
    <property type="entry name" value="PTS_2-RNA"/>
    <property type="match status" value="1"/>
</dbReference>
<dbReference type="InterPro" id="IPR042081">
    <property type="entry name" value="RNA_2'-PTrans_C"/>
</dbReference>
<protein>
    <recommendedName>
        <fullName evidence="3">2'-phosphotransferase</fullName>
        <ecNumber evidence="3">2.7.1.160</ecNumber>
    </recommendedName>
</protein>
<gene>
    <name evidence="8" type="ORF">H1R20_g15919</name>
</gene>
<evidence type="ECO:0000313" key="9">
    <source>
        <dbReference type="Proteomes" id="UP001140091"/>
    </source>
</evidence>